<feature type="region of interest" description="Disordered" evidence="1">
    <location>
        <begin position="1"/>
        <end position="34"/>
    </location>
</feature>
<evidence type="ECO:0000313" key="3">
    <source>
        <dbReference type="Proteomes" id="UP001283361"/>
    </source>
</evidence>
<proteinExistence type="predicted"/>
<accession>A0AAE1AP87</accession>
<comment type="caution">
    <text evidence="2">The sequence shown here is derived from an EMBL/GenBank/DDBJ whole genome shotgun (WGS) entry which is preliminary data.</text>
</comment>
<dbReference type="EMBL" id="JAWDGP010001480">
    <property type="protein sequence ID" value="KAK3791230.1"/>
    <property type="molecule type" value="Genomic_DNA"/>
</dbReference>
<evidence type="ECO:0000313" key="2">
    <source>
        <dbReference type="EMBL" id="KAK3791230.1"/>
    </source>
</evidence>
<evidence type="ECO:0000256" key="1">
    <source>
        <dbReference type="SAM" id="MobiDB-lite"/>
    </source>
</evidence>
<reference evidence="2" key="1">
    <citation type="journal article" date="2023" name="G3 (Bethesda)">
        <title>A reference genome for the long-term kleptoplast-retaining sea slug Elysia crispata morphotype clarki.</title>
        <authorList>
            <person name="Eastman K.E."/>
            <person name="Pendleton A.L."/>
            <person name="Shaikh M.A."/>
            <person name="Suttiyut T."/>
            <person name="Ogas R."/>
            <person name="Tomko P."/>
            <person name="Gavelis G."/>
            <person name="Widhalm J.R."/>
            <person name="Wisecaver J.H."/>
        </authorList>
    </citation>
    <scope>NUCLEOTIDE SEQUENCE</scope>
    <source>
        <strain evidence="2">ECLA1</strain>
    </source>
</reference>
<dbReference type="Proteomes" id="UP001283361">
    <property type="component" value="Unassembled WGS sequence"/>
</dbReference>
<sequence>MNSASTSVSVREPGTGSKKTKQGPVDLEDKNERVKPSVFLVGTNSSPGHTQGPQPEAVDLIKARTRGRARHVIGQISPETTKAFLIGETRNLPMNE</sequence>
<keyword evidence="3" id="KW-1185">Reference proteome</keyword>
<gene>
    <name evidence="2" type="ORF">RRG08_047138</name>
</gene>
<name>A0AAE1AP87_9GAST</name>
<protein>
    <submittedName>
        <fullName evidence="2">Uncharacterized protein</fullName>
    </submittedName>
</protein>
<organism evidence="2 3">
    <name type="scientific">Elysia crispata</name>
    <name type="common">lettuce slug</name>
    <dbReference type="NCBI Taxonomy" id="231223"/>
    <lineage>
        <taxon>Eukaryota</taxon>
        <taxon>Metazoa</taxon>
        <taxon>Spiralia</taxon>
        <taxon>Lophotrochozoa</taxon>
        <taxon>Mollusca</taxon>
        <taxon>Gastropoda</taxon>
        <taxon>Heterobranchia</taxon>
        <taxon>Euthyneura</taxon>
        <taxon>Panpulmonata</taxon>
        <taxon>Sacoglossa</taxon>
        <taxon>Placobranchoidea</taxon>
        <taxon>Plakobranchidae</taxon>
        <taxon>Elysia</taxon>
    </lineage>
</organism>
<dbReference type="AlphaFoldDB" id="A0AAE1AP87"/>